<dbReference type="PANTHER" id="PTHR43976">
    <property type="entry name" value="SHORT CHAIN DEHYDROGENASE"/>
    <property type="match status" value="1"/>
</dbReference>
<dbReference type="InterPro" id="IPR002347">
    <property type="entry name" value="SDR_fam"/>
</dbReference>
<proteinExistence type="inferred from homology"/>
<dbReference type="GO" id="GO:0016491">
    <property type="term" value="F:oxidoreductase activity"/>
    <property type="evidence" value="ECO:0007669"/>
    <property type="project" value="UniProtKB-KW"/>
</dbReference>
<evidence type="ECO:0000256" key="1">
    <source>
        <dbReference type="ARBA" id="ARBA00006484"/>
    </source>
</evidence>
<name>A0AAN6FTW5_9PEZI</name>
<dbReference type="InterPro" id="IPR020904">
    <property type="entry name" value="Sc_DH/Rdtase_CS"/>
</dbReference>
<keyword evidence="2" id="KW-0521">NADP</keyword>
<dbReference type="Pfam" id="PF00106">
    <property type="entry name" value="adh_short"/>
    <property type="match status" value="1"/>
</dbReference>
<comment type="caution">
    <text evidence="4">The sequence shown here is derived from an EMBL/GenBank/DDBJ whole genome shotgun (WGS) entry which is preliminary data.</text>
</comment>
<dbReference type="PRINTS" id="PR00081">
    <property type="entry name" value="GDHRDH"/>
</dbReference>
<dbReference type="InterPro" id="IPR051911">
    <property type="entry name" value="SDR_oxidoreductase"/>
</dbReference>
<dbReference type="EMBL" id="JASUXU010000017">
    <property type="protein sequence ID" value="KAK0322241.1"/>
    <property type="molecule type" value="Genomic_DNA"/>
</dbReference>
<gene>
    <name evidence="4" type="ORF">LTR82_006694</name>
</gene>
<protein>
    <recommendedName>
        <fullName evidence="6">NAD(P)-binding domain-containing protein</fullName>
    </recommendedName>
</protein>
<evidence type="ECO:0000256" key="2">
    <source>
        <dbReference type="ARBA" id="ARBA00022857"/>
    </source>
</evidence>
<sequence>MPQIVWLITGCSSGFGEQFVHSILARGDKVIGTARNLDKLLRLVDAGVQVLQLDITNGQTSINATFDTNVFGTIKVTRALLPHFRERRAGVNVFIGSLSGWIGHDFCGTYAGSKFALEGIMEALRLETEPLGIRTLLIEPGRFRTRLLSGDSRKTKTSAIPDYYDLSSSKSDGLDAENMRQPGDPSKLVEIVLDLVRHEGVAKYMTVPLRMPLGIDCYDDIKAKCEETLRLLEDWRGVITSTDMSDGDQ</sequence>
<dbReference type="Gene3D" id="3.40.50.720">
    <property type="entry name" value="NAD(P)-binding Rossmann-like Domain"/>
    <property type="match status" value="2"/>
</dbReference>
<evidence type="ECO:0008006" key="6">
    <source>
        <dbReference type="Google" id="ProtNLM"/>
    </source>
</evidence>
<dbReference type="PANTHER" id="PTHR43976:SF16">
    <property type="entry name" value="SHORT-CHAIN DEHYDROGENASE_REDUCTASE FAMILY PROTEIN"/>
    <property type="match status" value="1"/>
</dbReference>
<reference evidence="4" key="1">
    <citation type="submission" date="2021-12" db="EMBL/GenBank/DDBJ databases">
        <title>Black yeast isolated from Biological Soil Crust.</title>
        <authorList>
            <person name="Kurbessoian T."/>
        </authorList>
    </citation>
    <scope>NUCLEOTIDE SEQUENCE</scope>
    <source>
        <strain evidence="4">CCFEE 5208</strain>
    </source>
</reference>
<dbReference type="Proteomes" id="UP001168146">
    <property type="component" value="Unassembled WGS sequence"/>
</dbReference>
<dbReference type="PROSITE" id="PS00061">
    <property type="entry name" value="ADH_SHORT"/>
    <property type="match status" value="1"/>
</dbReference>
<comment type="similarity">
    <text evidence="1">Belongs to the short-chain dehydrogenases/reductases (SDR) family.</text>
</comment>
<organism evidence="4 5">
    <name type="scientific">Friedmanniomyces endolithicus</name>
    <dbReference type="NCBI Taxonomy" id="329885"/>
    <lineage>
        <taxon>Eukaryota</taxon>
        <taxon>Fungi</taxon>
        <taxon>Dikarya</taxon>
        <taxon>Ascomycota</taxon>
        <taxon>Pezizomycotina</taxon>
        <taxon>Dothideomycetes</taxon>
        <taxon>Dothideomycetidae</taxon>
        <taxon>Mycosphaerellales</taxon>
        <taxon>Teratosphaeriaceae</taxon>
        <taxon>Friedmanniomyces</taxon>
    </lineage>
</organism>
<accession>A0AAN6FTW5</accession>
<keyword evidence="3" id="KW-0560">Oxidoreductase</keyword>
<evidence type="ECO:0000256" key="3">
    <source>
        <dbReference type="ARBA" id="ARBA00023002"/>
    </source>
</evidence>
<evidence type="ECO:0000313" key="4">
    <source>
        <dbReference type="EMBL" id="KAK0322241.1"/>
    </source>
</evidence>
<dbReference type="SUPFAM" id="SSF51735">
    <property type="entry name" value="NAD(P)-binding Rossmann-fold domains"/>
    <property type="match status" value="1"/>
</dbReference>
<evidence type="ECO:0000313" key="5">
    <source>
        <dbReference type="Proteomes" id="UP001168146"/>
    </source>
</evidence>
<dbReference type="AlphaFoldDB" id="A0AAN6FTW5"/>
<dbReference type="InterPro" id="IPR036291">
    <property type="entry name" value="NAD(P)-bd_dom_sf"/>
</dbReference>